<dbReference type="CDD" id="cd01335">
    <property type="entry name" value="Radical_SAM"/>
    <property type="match status" value="1"/>
</dbReference>
<keyword evidence="5" id="KW-0408">Iron</keyword>
<dbReference type="EMBL" id="DVHN01000028">
    <property type="protein sequence ID" value="HIR87787.1"/>
    <property type="molecule type" value="Genomic_DNA"/>
</dbReference>
<keyword evidence="4" id="KW-0479">Metal-binding</keyword>
<organism evidence="8 9">
    <name type="scientific">Candidatus Fimimorpha faecalis</name>
    <dbReference type="NCBI Taxonomy" id="2840824"/>
    <lineage>
        <taxon>Bacteria</taxon>
        <taxon>Bacillati</taxon>
        <taxon>Bacillota</taxon>
        <taxon>Clostridia</taxon>
        <taxon>Eubacteriales</taxon>
        <taxon>Candidatus Fimimorpha</taxon>
    </lineage>
</organism>
<proteinExistence type="predicted"/>
<accession>A0A9D1ECF6</accession>
<dbReference type="AlphaFoldDB" id="A0A9D1ECF6"/>
<dbReference type="PROSITE" id="PS51918">
    <property type="entry name" value="RADICAL_SAM"/>
    <property type="match status" value="1"/>
</dbReference>
<reference evidence="8" key="1">
    <citation type="submission" date="2020-10" db="EMBL/GenBank/DDBJ databases">
        <authorList>
            <person name="Gilroy R."/>
        </authorList>
    </citation>
    <scope>NUCLEOTIDE SEQUENCE</scope>
    <source>
        <strain evidence="8">ChiW13-3771</strain>
    </source>
</reference>
<sequence>MFFYGLQKLTLLDYPEKVACTLFTGGCNLRCPFCQNSELVVPNLYPEPLNFDHIFDFLQKRSSILDGICISGGEPLLHEDLSLYLKQFRNLGYTIKLDTNGCFPEHLKQLVHDGLIDYVAMDIKNSKKHYCKTAGIASLDLDAIEESIQFLLQDSIPYEFRTTVVKEFHTDSDFISIGEWLHGARNYYLQNFVSSDYVLSPNLHGFSQEELKRFQTILLPYISNTKIR</sequence>
<dbReference type="Gene3D" id="3.20.20.70">
    <property type="entry name" value="Aldolase class I"/>
    <property type="match status" value="1"/>
</dbReference>
<dbReference type="SFLD" id="SFLDG01094">
    <property type="entry name" value="Uncharacterised_Radical_SAM_Su"/>
    <property type="match status" value="1"/>
</dbReference>
<name>A0A9D1ECF6_9FIRM</name>
<evidence type="ECO:0000313" key="8">
    <source>
        <dbReference type="EMBL" id="HIR87787.1"/>
    </source>
</evidence>
<feature type="domain" description="Radical SAM core" evidence="7">
    <location>
        <begin position="13"/>
        <end position="228"/>
    </location>
</feature>
<evidence type="ECO:0000256" key="5">
    <source>
        <dbReference type="ARBA" id="ARBA00023004"/>
    </source>
</evidence>
<dbReference type="NCBIfam" id="TIGR02495">
    <property type="entry name" value="NrdG2"/>
    <property type="match status" value="1"/>
</dbReference>
<dbReference type="Proteomes" id="UP000824201">
    <property type="component" value="Unassembled WGS sequence"/>
</dbReference>
<dbReference type="GO" id="GO:0051539">
    <property type="term" value="F:4 iron, 4 sulfur cluster binding"/>
    <property type="evidence" value="ECO:0007669"/>
    <property type="project" value="UniProtKB-KW"/>
</dbReference>
<evidence type="ECO:0000313" key="9">
    <source>
        <dbReference type="Proteomes" id="UP000824201"/>
    </source>
</evidence>
<dbReference type="Pfam" id="PF04055">
    <property type="entry name" value="Radical_SAM"/>
    <property type="match status" value="1"/>
</dbReference>
<dbReference type="PANTHER" id="PTHR30352">
    <property type="entry name" value="PYRUVATE FORMATE-LYASE-ACTIVATING ENZYME"/>
    <property type="match status" value="1"/>
</dbReference>
<evidence type="ECO:0000259" key="7">
    <source>
        <dbReference type="PROSITE" id="PS51918"/>
    </source>
</evidence>
<dbReference type="InterPro" id="IPR013785">
    <property type="entry name" value="Aldolase_TIM"/>
</dbReference>
<keyword evidence="6" id="KW-0411">Iron-sulfur</keyword>
<dbReference type="InterPro" id="IPR012840">
    <property type="entry name" value="NrdG2"/>
</dbReference>
<keyword evidence="2" id="KW-0004">4Fe-4S</keyword>
<dbReference type="GO" id="GO:0046872">
    <property type="term" value="F:metal ion binding"/>
    <property type="evidence" value="ECO:0007669"/>
    <property type="project" value="UniProtKB-KW"/>
</dbReference>
<dbReference type="SUPFAM" id="SSF102114">
    <property type="entry name" value="Radical SAM enzymes"/>
    <property type="match status" value="1"/>
</dbReference>
<comment type="cofactor">
    <cofactor evidence="1">
        <name>[4Fe-4S] cluster</name>
        <dbReference type="ChEBI" id="CHEBI:49883"/>
    </cofactor>
</comment>
<keyword evidence="3" id="KW-0949">S-adenosyl-L-methionine</keyword>
<gene>
    <name evidence="8" type="ORF">IAC96_02440</name>
</gene>
<evidence type="ECO:0000256" key="3">
    <source>
        <dbReference type="ARBA" id="ARBA00022691"/>
    </source>
</evidence>
<evidence type="ECO:0000256" key="4">
    <source>
        <dbReference type="ARBA" id="ARBA00022723"/>
    </source>
</evidence>
<comment type="caution">
    <text evidence="8">The sequence shown here is derived from an EMBL/GenBank/DDBJ whole genome shotgun (WGS) entry which is preliminary data.</text>
</comment>
<reference evidence="8" key="2">
    <citation type="journal article" date="2021" name="PeerJ">
        <title>Extensive microbial diversity within the chicken gut microbiome revealed by metagenomics and culture.</title>
        <authorList>
            <person name="Gilroy R."/>
            <person name="Ravi A."/>
            <person name="Getino M."/>
            <person name="Pursley I."/>
            <person name="Horton D.L."/>
            <person name="Alikhan N.F."/>
            <person name="Baker D."/>
            <person name="Gharbi K."/>
            <person name="Hall N."/>
            <person name="Watson M."/>
            <person name="Adriaenssens E.M."/>
            <person name="Foster-Nyarko E."/>
            <person name="Jarju S."/>
            <person name="Secka A."/>
            <person name="Antonio M."/>
            <person name="Oren A."/>
            <person name="Chaudhuri R.R."/>
            <person name="La Ragione R."/>
            <person name="Hildebrand F."/>
            <person name="Pallen M.J."/>
        </authorList>
    </citation>
    <scope>NUCLEOTIDE SEQUENCE</scope>
    <source>
        <strain evidence="8">ChiW13-3771</strain>
    </source>
</reference>
<protein>
    <submittedName>
        <fullName evidence="8">Anaerobic ribonucleoside-triphosphate reductase activating protein</fullName>
    </submittedName>
</protein>
<evidence type="ECO:0000256" key="2">
    <source>
        <dbReference type="ARBA" id="ARBA00022485"/>
    </source>
</evidence>
<dbReference type="SFLD" id="SFLDS00029">
    <property type="entry name" value="Radical_SAM"/>
    <property type="match status" value="1"/>
</dbReference>
<dbReference type="InterPro" id="IPR058240">
    <property type="entry name" value="rSAM_sf"/>
</dbReference>
<evidence type="ECO:0000256" key="6">
    <source>
        <dbReference type="ARBA" id="ARBA00023014"/>
    </source>
</evidence>
<dbReference type="GO" id="GO:0003824">
    <property type="term" value="F:catalytic activity"/>
    <property type="evidence" value="ECO:0007669"/>
    <property type="project" value="InterPro"/>
</dbReference>
<evidence type="ECO:0000256" key="1">
    <source>
        <dbReference type="ARBA" id="ARBA00001966"/>
    </source>
</evidence>
<dbReference type="InterPro" id="IPR034457">
    <property type="entry name" value="Organic_radical-activating"/>
</dbReference>
<dbReference type="InterPro" id="IPR007197">
    <property type="entry name" value="rSAM"/>
</dbReference>